<dbReference type="InterPro" id="IPR008047">
    <property type="entry name" value="MCM_4"/>
</dbReference>
<evidence type="ECO:0000313" key="12">
    <source>
        <dbReference type="Proteomes" id="UP001305652"/>
    </source>
</evidence>
<dbReference type="GO" id="GO:0016787">
    <property type="term" value="F:hydrolase activity"/>
    <property type="evidence" value="ECO:0007669"/>
    <property type="project" value="UniProtKB-KW"/>
</dbReference>
<dbReference type="Gene3D" id="1.10.10.10">
    <property type="entry name" value="Winged helix-like DNA-binding domain superfamily/Winged helix DNA-binding domain"/>
    <property type="match status" value="1"/>
</dbReference>
<dbReference type="InterPro" id="IPR001208">
    <property type="entry name" value="MCM_dom"/>
</dbReference>
<keyword evidence="3" id="KW-0235">DNA replication</keyword>
<dbReference type="EMBL" id="CP137642">
    <property type="protein sequence ID" value="WOX56815.1"/>
    <property type="molecule type" value="Genomic_DNA"/>
</dbReference>
<evidence type="ECO:0000256" key="8">
    <source>
        <dbReference type="ARBA" id="ARBA00023125"/>
    </source>
</evidence>
<evidence type="ECO:0000313" key="11">
    <source>
        <dbReference type="EMBL" id="WOX56815.1"/>
    </source>
</evidence>
<evidence type="ECO:0000256" key="7">
    <source>
        <dbReference type="ARBA" id="ARBA00022840"/>
    </source>
</evidence>
<sequence>MAEEINVEVTDNVGEWTKFLKKQYRREIAEISREYPHRRSLVIDYRKILNNRLAFELLRSPGKVIGDIRDAIVQNKLLKLKDGQEPDLLNIRFTNLPQKTSIRDIRADQINTLVSTEGIIRKTTEVRPRIVSAVFRCRSCNNLTDPIPQGYGRFDEPEFCPRCERKTRLDLVINRCRFVDAQKLRIQESPEGLRGGEQPQTLDIDVVDDLTGLVAPGDRVVVNGILRSVQRINYGQKSTLFDIYLEGNSIEVAEKEFEEVSITEEDEARIMALARDPMVYRKIVRSIAPTIYGSDDVKEAIALQLFGGIPKEMPDGSRLRGDIHVLLVGDPGIAKSQILRYVAKLSPRGIYASGKSSTSAGLTATAVKDEFGDGRWTLEAGALVLADMGVAAVDEMDKMAKEDRSALHEAMEQQSVSVAKAGITATLKCRCALLGAANPKLGRFDQFIPIAEQINMPPSLLSRFDLIFVMTDQPEAERDAAIAQHIIGTHAVGELIKQHEHEPLPGVDDEYIRRALEPVTPDIDPVLLRKYIAYAKRTCFPILSDGAKEALIGYYMRLRNLASGDKPVPVTARQLEALVRLAEASARMRLSNTIDTEDTDRILKIVDACLRQVAYDAESGSFDIDKVVTGVTKSQRDIIRSIKETIRTLSGESGGQARVEEVIDVLVQQGFARDKIEYTLDHLKRGGEVLEPRRGLIKLIG</sequence>
<protein>
    <recommendedName>
        <fullName evidence="2">DNA helicase</fullName>
        <ecNumber evidence="2">3.6.4.12</ecNumber>
    </recommendedName>
</protein>
<dbReference type="FunFam" id="2.20.28.10:FF:000003">
    <property type="entry name" value="DNA helicase"/>
    <property type="match status" value="1"/>
</dbReference>
<keyword evidence="8 9" id="KW-0238">DNA-binding</keyword>
<dbReference type="Gene3D" id="3.40.50.300">
    <property type="entry name" value="P-loop containing nucleotide triphosphate hydrolases"/>
    <property type="match status" value="1"/>
</dbReference>
<dbReference type="EC" id="3.6.4.12" evidence="2"/>
<dbReference type="AlphaFoldDB" id="A0AAX4FSP4"/>
<dbReference type="SUPFAM" id="SSF52540">
    <property type="entry name" value="P-loop containing nucleoside triphosphate hydrolases"/>
    <property type="match status" value="1"/>
</dbReference>
<reference evidence="11 12" key="1">
    <citation type="submission" date="2023-10" db="EMBL/GenBank/DDBJ databases">
        <title>The complete genome sequence of Methanoculleus receptaculi DSM 18860.</title>
        <authorList>
            <person name="Lai S.-J."/>
            <person name="You Y.-T."/>
            <person name="Chen S.-C."/>
        </authorList>
    </citation>
    <scope>NUCLEOTIDE SEQUENCE [LARGE SCALE GENOMIC DNA]</scope>
    <source>
        <strain evidence="11 12">DSM 18860</strain>
    </source>
</reference>
<dbReference type="InterPro" id="IPR031327">
    <property type="entry name" value="MCM"/>
</dbReference>
<dbReference type="GO" id="GO:0006270">
    <property type="term" value="P:DNA replication initiation"/>
    <property type="evidence" value="ECO:0007669"/>
    <property type="project" value="InterPro"/>
</dbReference>
<keyword evidence="12" id="KW-1185">Reference proteome</keyword>
<dbReference type="PROSITE" id="PS50051">
    <property type="entry name" value="MCM_2"/>
    <property type="match status" value="1"/>
</dbReference>
<dbReference type="GO" id="GO:0005524">
    <property type="term" value="F:ATP binding"/>
    <property type="evidence" value="ECO:0007669"/>
    <property type="project" value="UniProtKB-KW"/>
</dbReference>
<dbReference type="Gene3D" id="3.30.1640.10">
    <property type="entry name" value="mini-chromosome maintenance (MCM) complex, chain A, domain 1"/>
    <property type="match status" value="1"/>
</dbReference>
<dbReference type="PRINTS" id="PR01657">
    <property type="entry name" value="MCMFAMILY"/>
</dbReference>
<keyword evidence="4 9" id="KW-0547">Nucleotide-binding</keyword>
<dbReference type="KEGG" id="mrc:R6Y96_05680"/>
<dbReference type="GeneID" id="85732627"/>
<dbReference type="Proteomes" id="UP001305652">
    <property type="component" value="Chromosome"/>
</dbReference>
<dbReference type="Pfam" id="PF00493">
    <property type="entry name" value="MCM"/>
    <property type="match status" value="1"/>
</dbReference>
<dbReference type="GO" id="GO:0003697">
    <property type="term" value="F:single-stranded DNA binding"/>
    <property type="evidence" value="ECO:0007669"/>
    <property type="project" value="TreeGrafter"/>
</dbReference>
<proteinExistence type="inferred from homology"/>
<evidence type="ECO:0000256" key="5">
    <source>
        <dbReference type="ARBA" id="ARBA00022801"/>
    </source>
</evidence>
<evidence type="ECO:0000256" key="6">
    <source>
        <dbReference type="ARBA" id="ARBA00022806"/>
    </source>
</evidence>
<dbReference type="PANTHER" id="PTHR11630:SF66">
    <property type="entry name" value="DNA REPLICATION LICENSING FACTOR MCM4"/>
    <property type="match status" value="1"/>
</dbReference>
<dbReference type="InterPro" id="IPR012340">
    <property type="entry name" value="NA-bd_OB-fold"/>
</dbReference>
<dbReference type="GO" id="GO:0042555">
    <property type="term" value="C:MCM complex"/>
    <property type="evidence" value="ECO:0007669"/>
    <property type="project" value="InterPro"/>
</dbReference>
<evidence type="ECO:0000256" key="3">
    <source>
        <dbReference type="ARBA" id="ARBA00022705"/>
    </source>
</evidence>
<dbReference type="Pfam" id="PF17855">
    <property type="entry name" value="MCM_lid"/>
    <property type="match status" value="1"/>
</dbReference>
<gene>
    <name evidence="11" type="ORF">R6Y96_05680</name>
</gene>
<dbReference type="Pfam" id="PF17207">
    <property type="entry name" value="MCM_OB"/>
    <property type="match status" value="1"/>
</dbReference>
<name>A0AAX4FSP4_9EURY</name>
<dbReference type="PANTHER" id="PTHR11630">
    <property type="entry name" value="DNA REPLICATION LICENSING FACTOR MCM FAMILY MEMBER"/>
    <property type="match status" value="1"/>
</dbReference>
<dbReference type="SUPFAM" id="SSF50249">
    <property type="entry name" value="Nucleic acid-binding proteins"/>
    <property type="match status" value="1"/>
</dbReference>
<evidence type="ECO:0000259" key="10">
    <source>
        <dbReference type="PROSITE" id="PS50051"/>
    </source>
</evidence>
<dbReference type="FunFam" id="3.40.50.300:FF:000826">
    <property type="entry name" value="Replicative DNA helicase Mcm"/>
    <property type="match status" value="1"/>
</dbReference>
<comment type="similarity">
    <text evidence="1 9">Belongs to the MCM family.</text>
</comment>
<evidence type="ECO:0000256" key="9">
    <source>
        <dbReference type="RuleBase" id="RU004070"/>
    </source>
</evidence>
<dbReference type="InterPro" id="IPR027417">
    <property type="entry name" value="P-loop_NTPase"/>
</dbReference>
<evidence type="ECO:0000256" key="2">
    <source>
        <dbReference type="ARBA" id="ARBA00012551"/>
    </source>
</evidence>
<evidence type="ECO:0000256" key="1">
    <source>
        <dbReference type="ARBA" id="ARBA00008010"/>
    </source>
</evidence>
<dbReference type="GO" id="GO:0017116">
    <property type="term" value="F:single-stranded DNA helicase activity"/>
    <property type="evidence" value="ECO:0007669"/>
    <property type="project" value="TreeGrafter"/>
</dbReference>
<accession>A0AAX4FSP4</accession>
<dbReference type="SMART" id="SM00350">
    <property type="entry name" value="MCM"/>
    <property type="match status" value="1"/>
</dbReference>
<dbReference type="Gene3D" id="2.20.28.10">
    <property type="match status" value="1"/>
</dbReference>
<dbReference type="RefSeq" id="WP_318620237.1">
    <property type="nucleotide sequence ID" value="NZ_CP137642.1"/>
</dbReference>
<feature type="domain" description="MCM C-terminal AAA(+) ATPase" evidence="10">
    <location>
        <begin position="279"/>
        <end position="486"/>
    </location>
</feature>
<evidence type="ECO:0000256" key="4">
    <source>
        <dbReference type="ARBA" id="ARBA00022741"/>
    </source>
</evidence>
<dbReference type="InterPro" id="IPR036388">
    <property type="entry name" value="WH-like_DNA-bd_sf"/>
</dbReference>
<dbReference type="InterPro" id="IPR033762">
    <property type="entry name" value="MCM_OB"/>
</dbReference>
<keyword evidence="5" id="KW-0378">Hydrolase</keyword>
<dbReference type="PRINTS" id="PR01660">
    <property type="entry name" value="MCMPROTEIN4"/>
</dbReference>
<keyword evidence="6" id="KW-0347">Helicase</keyword>
<dbReference type="InterPro" id="IPR041562">
    <property type="entry name" value="MCM_lid"/>
</dbReference>
<dbReference type="Gene3D" id="2.40.50.140">
    <property type="entry name" value="Nucleic acid-binding proteins"/>
    <property type="match status" value="1"/>
</dbReference>
<keyword evidence="7 9" id="KW-0067">ATP-binding</keyword>
<organism evidence="11 12">
    <name type="scientific">Methanoculleus receptaculi</name>
    <dbReference type="NCBI Taxonomy" id="394967"/>
    <lineage>
        <taxon>Archaea</taxon>
        <taxon>Methanobacteriati</taxon>
        <taxon>Methanobacteriota</taxon>
        <taxon>Stenosarchaea group</taxon>
        <taxon>Methanomicrobia</taxon>
        <taxon>Methanomicrobiales</taxon>
        <taxon>Methanomicrobiaceae</taxon>
        <taxon>Methanoculleus</taxon>
    </lineage>
</organism>